<dbReference type="STRING" id="54398.Ga0074115_10843"/>
<dbReference type="NCBIfam" id="TIGR04430">
    <property type="entry name" value="OM_asym_MlaD"/>
    <property type="match status" value="1"/>
</dbReference>
<dbReference type="InterPro" id="IPR052336">
    <property type="entry name" value="MlaD_Phospholipid_Transporter"/>
</dbReference>
<dbReference type="AlphaFoldDB" id="A0A0T5ZAM0"/>
<dbReference type="Pfam" id="PF02470">
    <property type="entry name" value="MlaD"/>
    <property type="match status" value="1"/>
</dbReference>
<proteinExistence type="predicted"/>
<dbReference type="GO" id="GO:0005543">
    <property type="term" value="F:phospholipid binding"/>
    <property type="evidence" value="ECO:0007669"/>
    <property type="project" value="TreeGrafter"/>
</dbReference>
<accession>A0A0T5ZAM0</accession>
<protein>
    <submittedName>
        <fullName evidence="2">Mce related protein</fullName>
    </submittedName>
    <submittedName>
        <fullName evidence="3">Phospholipid/cholesterol/gamma-HCH transport system substrate-binding protein</fullName>
    </submittedName>
</protein>
<dbReference type="RefSeq" id="WP_005960997.1">
    <property type="nucleotide sequence ID" value="NZ_KQ556873.1"/>
</dbReference>
<keyword evidence="5" id="KW-1185">Reference proteome</keyword>
<dbReference type="EMBL" id="LMXI01000059">
    <property type="protein sequence ID" value="KRT59920.1"/>
    <property type="molecule type" value="Genomic_DNA"/>
</dbReference>
<dbReference type="Proteomes" id="UP000051276">
    <property type="component" value="Unassembled WGS sequence"/>
</dbReference>
<evidence type="ECO:0000313" key="3">
    <source>
        <dbReference type="EMBL" id="KRT59920.1"/>
    </source>
</evidence>
<dbReference type="OrthoDB" id="9788420at2"/>
<gene>
    <name evidence="2" type="ORF">Ga0074115_10843</name>
    <name evidence="3" type="ORF">Ga0076813_16352</name>
</gene>
<organism evidence="3 4">
    <name type="scientific">endosymbiont of Ridgeia piscesae</name>
    <dbReference type="NCBI Taxonomy" id="54398"/>
    <lineage>
        <taxon>Bacteria</taxon>
        <taxon>Pseudomonadati</taxon>
        <taxon>Pseudomonadota</taxon>
        <taxon>Gammaproteobacteria</taxon>
        <taxon>sulfur-oxidizing symbionts</taxon>
    </lineage>
</organism>
<sequence>MNRIKVETVVGLFVLVGLVSFAFLAVKLGGIGDASGSHYTLTARFLSASGLRNGAEVEMAGVVVGKVTDIHFNHEDFEAEVELSLPNSIRLQDDAIASIASSGLLGGKLIKISAGGSEDYLEPGDIITETESSVSLEELLSKYIFEGQSTNDK</sequence>
<dbReference type="GO" id="GO:0005548">
    <property type="term" value="F:phospholipid transporter activity"/>
    <property type="evidence" value="ECO:0007669"/>
    <property type="project" value="TreeGrafter"/>
</dbReference>
<reference evidence="4 5" key="1">
    <citation type="submission" date="2015-11" db="EMBL/GenBank/DDBJ databases">
        <title>The genome of Candidatus Endoriftia persephone in Ridgeia piscesae and population structure of the North Eastern Pacific vestimentiferan symbionts.</title>
        <authorList>
            <person name="Perez M."/>
            <person name="Juniper K.S."/>
        </authorList>
    </citation>
    <scope>NUCLEOTIDE SEQUENCE [LARGE SCALE GENOMIC DNA]</scope>
    <source>
        <strain evidence="3">Ind10</strain>
        <strain evidence="2">Ind11</strain>
    </source>
</reference>
<dbReference type="PANTHER" id="PTHR33371">
    <property type="entry name" value="INTERMEMBRANE PHOSPHOLIPID TRANSPORT SYSTEM BINDING PROTEIN MLAD-RELATED"/>
    <property type="match status" value="1"/>
</dbReference>
<dbReference type="InterPro" id="IPR030970">
    <property type="entry name" value="ABC_MlaD"/>
</dbReference>
<evidence type="ECO:0000259" key="1">
    <source>
        <dbReference type="Pfam" id="PF02470"/>
    </source>
</evidence>
<dbReference type="EMBL" id="LDXT01000089">
    <property type="protein sequence ID" value="KRT54632.1"/>
    <property type="molecule type" value="Genomic_DNA"/>
</dbReference>
<dbReference type="InterPro" id="IPR003399">
    <property type="entry name" value="Mce/MlaD"/>
</dbReference>
<name>A0A0T5ZAM0_9GAMM</name>
<dbReference type="PANTHER" id="PTHR33371:SF4">
    <property type="entry name" value="INTERMEMBRANE PHOSPHOLIPID TRANSPORT SYSTEM BINDING PROTEIN MLAD"/>
    <property type="match status" value="1"/>
</dbReference>
<feature type="domain" description="Mce/MlaD" evidence="1">
    <location>
        <begin position="38"/>
        <end position="115"/>
    </location>
</feature>
<dbReference type="Proteomes" id="UP000051634">
    <property type="component" value="Unassembled WGS sequence"/>
</dbReference>
<evidence type="ECO:0000313" key="4">
    <source>
        <dbReference type="Proteomes" id="UP000051276"/>
    </source>
</evidence>
<evidence type="ECO:0000313" key="5">
    <source>
        <dbReference type="Proteomes" id="UP000051634"/>
    </source>
</evidence>
<evidence type="ECO:0000313" key="2">
    <source>
        <dbReference type="EMBL" id="KRT54632.1"/>
    </source>
</evidence>
<comment type="caution">
    <text evidence="3">The sequence shown here is derived from an EMBL/GenBank/DDBJ whole genome shotgun (WGS) entry which is preliminary data.</text>
</comment>